<dbReference type="Proteomes" id="UP001482620">
    <property type="component" value="Unassembled WGS sequence"/>
</dbReference>
<accession>A0ABV0VFV9</accession>
<keyword evidence="2" id="KW-1185">Reference proteome</keyword>
<gene>
    <name evidence="1" type="ORF">ILYODFUR_021474</name>
</gene>
<reference evidence="1 2" key="1">
    <citation type="submission" date="2021-06" db="EMBL/GenBank/DDBJ databases">
        <authorList>
            <person name="Palmer J.M."/>
        </authorList>
    </citation>
    <scope>NUCLEOTIDE SEQUENCE [LARGE SCALE GENOMIC DNA]</scope>
    <source>
        <strain evidence="2">if_2019</strain>
        <tissue evidence="1">Muscle</tissue>
    </source>
</reference>
<organism evidence="1 2">
    <name type="scientific">Ilyodon furcidens</name>
    <name type="common">goldbreast splitfin</name>
    <dbReference type="NCBI Taxonomy" id="33524"/>
    <lineage>
        <taxon>Eukaryota</taxon>
        <taxon>Metazoa</taxon>
        <taxon>Chordata</taxon>
        <taxon>Craniata</taxon>
        <taxon>Vertebrata</taxon>
        <taxon>Euteleostomi</taxon>
        <taxon>Actinopterygii</taxon>
        <taxon>Neopterygii</taxon>
        <taxon>Teleostei</taxon>
        <taxon>Neoteleostei</taxon>
        <taxon>Acanthomorphata</taxon>
        <taxon>Ovalentaria</taxon>
        <taxon>Atherinomorphae</taxon>
        <taxon>Cyprinodontiformes</taxon>
        <taxon>Goodeidae</taxon>
        <taxon>Ilyodon</taxon>
    </lineage>
</organism>
<evidence type="ECO:0000313" key="1">
    <source>
        <dbReference type="EMBL" id="MEQ2256156.1"/>
    </source>
</evidence>
<protein>
    <submittedName>
        <fullName evidence="1">Uncharacterized protein</fullName>
    </submittedName>
</protein>
<comment type="caution">
    <text evidence="1">The sequence shown here is derived from an EMBL/GenBank/DDBJ whole genome shotgun (WGS) entry which is preliminary data.</text>
</comment>
<evidence type="ECO:0000313" key="2">
    <source>
        <dbReference type="Proteomes" id="UP001482620"/>
    </source>
</evidence>
<proteinExistence type="predicted"/>
<dbReference type="EMBL" id="JAHRIQ010106561">
    <property type="protein sequence ID" value="MEQ2256156.1"/>
    <property type="molecule type" value="Genomic_DNA"/>
</dbReference>
<name>A0ABV0VFV9_9TELE</name>
<sequence length="86" mass="9592">MITLEELQRSTAQLGESVYKCQVLYKSGLALTVGSPQQACTICTQTWQIFLPDARPDRTRNRTQVPCIKDVDLPKLDSDIGKTPNP</sequence>